<keyword evidence="8" id="KW-1185">Reference proteome</keyword>
<organism evidence="7 8">
    <name type="scientific">Asterophora parasitica</name>
    <dbReference type="NCBI Taxonomy" id="117018"/>
    <lineage>
        <taxon>Eukaryota</taxon>
        <taxon>Fungi</taxon>
        <taxon>Dikarya</taxon>
        <taxon>Basidiomycota</taxon>
        <taxon>Agaricomycotina</taxon>
        <taxon>Agaricomycetes</taxon>
        <taxon>Agaricomycetidae</taxon>
        <taxon>Agaricales</taxon>
        <taxon>Tricholomatineae</taxon>
        <taxon>Lyophyllaceae</taxon>
        <taxon>Asterophora</taxon>
    </lineage>
</organism>
<feature type="signal peptide" evidence="5">
    <location>
        <begin position="1"/>
        <end position="22"/>
    </location>
</feature>
<comment type="caution">
    <text evidence="7">The sequence shown here is derived from an EMBL/GenBank/DDBJ whole genome shotgun (WGS) entry which is preliminary data.</text>
</comment>
<feature type="chain" id="PRO_5040169756" description="Fungal lipase-type domain-containing protein" evidence="5">
    <location>
        <begin position="23"/>
        <end position="190"/>
    </location>
</feature>
<dbReference type="EMBL" id="JABCKV010000611">
    <property type="protein sequence ID" value="KAG5640606.1"/>
    <property type="molecule type" value="Genomic_DNA"/>
</dbReference>
<dbReference type="InterPro" id="IPR051218">
    <property type="entry name" value="Sec_MonoDiacylglyc_Lipase"/>
</dbReference>
<dbReference type="Gene3D" id="3.40.50.1820">
    <property type="entry name" value="alpha/beta hydrolase"/>
    <property type="match status" value="1"/>
</dbReference>
<evidence type="ECO:0000256" key="1">
    <source>
        <dbReference type="ARBA" id="ARBA00023157"/>
    </source>
</evidence>
<accession>A0A9P7KA85</accession>
<evidence type="ECO:0000256" key="4">
    <source>
        <dbReference type="ARBA" id="ARBA00048461"/>
    </source>
</evidence>
<evidence type="ECO:0000256" key="3">
    <source>
        <dbReference type="ARBA" id="ARBA00047591"/>
    </source>
</evidence>
<dbReference type="AlphaFoldDB" id="A0A9P7KA85"/>
<dbReference type="SUPFAM" id="SSF53474">
    <property type="entry name" value="alpha/beta-Hydrolases"/>
    <property type="match status" value="1"/>
</dbReference>
<evidence type="ECO:0000259" key="6">
    <source>
        <dbReference type="Pfam" id="PF01764"/>
    </source>
</evidence>
<dbReference type="PANTHER" id="PTHR45856">
    <property type="entry name" value="ALPHA/BETA-HYDROLASES SUPERFAMILY PROTEIN"/>
    <property type="match status" value="1"/>
</dbReference>
<dbReference type="GO" id="GO:0006629">
    <property type="term" value="P:lipid metabolic process"/>
    <property type="evidence" value="ECO:0007669"/>
    <property type="project" value="InterPro"/>
</dbReference>
<comment type="catalytic activity">
    <reaction evidence="4">
        <text>a monoacylglycerol + H2O = glycerol + a fatty acid + H(+)</text>
        <dbReference type="Rhea" id="RHEA:15245"/>
        <dbReference type="ChEBI" id="CHEBI:15377"/>
        <dbReference type="ChEBI" id="CHEBI:15378"/>
        <dbReference type="ChEBI" id="CHEBI:17408"/>
        <dbReference type="ChEBI" id="CHEBI:17754"/>
        <dbReference type="ChEBI" id="CHEBI:28868"/>
    </reaction>
</comment>
<name>A0A9P7KA85_9AGAR</name>
<feature type="domain" description="Fungal lipase-type" evidence="6">
    <location>
        <begin position="87"/>
        <end position="188"/>
    </location>
</feature>
<comment type="catalytic activity">
    <reaction evidence="3">
        <text>a diacylglycerol + H2O = a monoacylglycerol + a fatty acid + H(+)</text>
        <dbReference type="Rhea" id="RHEA:32731"/>
        <dbReference type="ChEBI" id="CHEBI:15377"/>
        <dbReference type="ChEBI" id="CHEBI:15378"/>
        <dbReference type="ChEBI" id="CHEBI:17408"/>
        <dbReference type="ChEBI" id="CHEBI:18035"/>
        <dbReference type="ChEBI" id="CHEBI:28868"/>
    </reaction>
</comment>
<evidence type="ECO:0000313" key="7">
    <source>
        <dbReference type="EMBL" id="KAG5640606.1"/>
    </source>
</evidence>
<keyword evidence="1" id="KW-1015">Disulfide bond</keyword>
<sequence>MRLSSLVYACAFVTLNPLVSLASPLLETRADGVSQAVYDDLVRFSRYSSAVYQWICPAPLGQTLVNKFSNVGTQGFVVRDNARREIIVAFRGTSDVVDALVDAQIIMTPLRSVGITNVGDAYVHTGFLFAYNVVANDVLSIVKGQVSAYPGYTVVVTGHSLGGSTASLAALSIRAALPSVPIKLYTYGTL</sequence>
<reference evidence="7" key="1">
    <citation type="submission" date="2020-07" db="EMBL/GenBank/DDBJ databases">
        <authorList>
            <person name="Nieuwenhuis M."/>
            <person name="Van De Peppel L.J.J."/>
        </authorList>
    </citation>
    <scope>NUCLEOTIDE SEQUENCE</scope>
    <source>
        <strain evidence="7">AP01</strain>
        <tissue evidence="7">Mycelium</tissue>
    </source>
</reference>
<protein>
    <recommendedName>
        <fullName evidence="6">Fungal lipase-type domain-containing protein</fullName>
    </recommendedName>
</protein>
<dbReference type="OrthoDB" id="438440at2759"/>
<evidence type="ECO:0000313" key="8">
    <source>
        <dbReference type="Proteomes" id="UP000775547"/>
    </source>
</evidence>
<dbReference type="PANTHER" id="PTHR45856:SF25">
    <property type="entry name" value="FUNGAL LIPASE-LIKE DOMAIN-CONTAINING PROTEIN"/>
    <property type="match status" value="1"/>
</dbReference>
<reference evidence="7" key="2">
    <citation type="submission" date="2021-10" db="EMBL/GenBank/DDBJ databases">
        <title>Phylogenomics reveals ancestral predisposition of the termite-cultivated fungus Termitomyces towards a domesticated lifestyle.</title>
        <authorList>
            <person name="Auxier B."/>
            <person name="Grum-Grzhimaylo A."/>
            <person name="Cardenas M.E."/>
            <person name="Lodge J.D."/>
            <person name="Laessoe T."/>
            <person name="Pedersen O."/>
            <person name="Smith M.E."/>
            <person name="Kuyper T.W."/>
            <person name="Franco-Molano E.A."/>
            <person name="Baroni T.J."/>
            <person name="Aanen D.K."/>
        </authorList>
    </citation>
    <scope>NUCLEOTIDE SEQUENCE</scope>
    <source>
        <strain evidence="7">AP01</strain>
        <tissue evidence="7">Mycelium</tissue>
    </source>
</reference>
<comment type="similarity">
    <text evidence="2">Belongs to the AB hydrolase superfamily. Lipase family. Class 3 subfamily.</text>
</comment>
<gene>
    <name evidence="7" type="ORF">DXG03_007951</name>
</gene>
<keyword evidence="5" id="KW-0732">Signal</keyword>
<evidence type="ECO:0000256" key="5">
    <source>
        <dbReference type="SAM" id="SignalP"/>
    </source>
</evidence>
<evidence type="ECO:0000256" key="2">
    <source>
        <dbReference type="ARBA" id="ARBA00043996"/>
    </source>
</evidence>
<dbReference type="InterPro" id="IPR029058">
    <property type="entry name" value="AB_hydrolase_fold"/>
</dbReference>
<dbReference type="InterPro" id="IPR002921">
    <property type="entry name" value="Fungal_lipase-type"/>
</dbReference>
<proteinExistence type="inferred from homology"/>
<dbReference type="Proteomes" id="UP000775547">
    <property type="component" value="Unassembled WGS sequence"/>
</dbReference>
<dbReference type="Pfam" id="PF01764">
    <property type="entry name" value="Lipase_3"/>
    <property type="match status" value="1"/>
</dbReference>
<dbReference type="CDD" id="cd00519">
    <property type="entry name" value="Lipase_3"/>
    <property type="match status" value="1"/>
</dbReference>